<evidence type="ECO:0000256" key="1">
    <source>
        <dbReference type="SAM" id="MobiDB-lite"/>
    </source>
</evidence>
<evidence type="ECO:0000313" key="3">
    <source>
        <dbReference type="EMBL" id="SFO04177.1"/>
    </source>
</evidence>
<dbReference type="Proteomes" id="UP000199614">
    <property type="component" value="Unassembled WGS sequence"/>
</dbReference>
<dbReference type="AlphaFoldDB" id="A0A1I5DYI0"/>
<feature type="transmembrane region" description="Helical" evidence="2">
    <location>
        <begin position="100"/>
        <end position="118"/>
    </location>
</feature>
<keyword evidence="4" id="KW-1185">Reference proteome</keyword>
<keyword evidence="2" id="KW-1133">Transmembrane helix</keyword>
<name>A0A1I5DYI0_PSUAM</name>
<dbReference type="OrthoDB" id="3577129at2"/>
<keyword evidence="2" id="KW-0812">Transmembrane</keyword>
<dbReference type="RefSeq" id="WP_143105498.1">
    <property type="nucleotide sequence ID" value="NZ_FOUY01000028.1"/>
</dbReference>
<feature type="transmembrane region" description="Helical" evidence="2">
    <location>
        <begin position="284"/>
        <end position="306"/>
    </location>
</feature>
<evidence type="ECO:0000313" key="4">
    <source>
        <dbReference type="Proteomes" id="UP000199614"/>
    </source>
</evidence>
<evidence type="ECO:0000256" key="2">
    <source>
        <dbReference type="SAM" id="Phobius"/>
    </source>
</evidence>
<reference evidence="3 4" key="1">
    <citation type="submission" date="2016-10" db="EMBL/GenBank/DDBJ databases">
        <authorList>
            <person name="de Groot N.N."/>
        </authorList>
    </citation>
    <scope>NUCLEOTIDE SEQUENCE [LARGE SCALE GENOMIC DNA]</scope>
    <source>
        <strain evidence="3 4">CGMCC 4.1877</strain>
    </source>
</reference>
<organism evidence="3 4">
    <name type="scientific">Pseudonocardia ammonioxydans</name>
    <dbReference type="NCBI Taxonomy" id="260086"/>
    <lineage>
        <taxon>Bacteria</taxon>
        <taxon>Bacillati</taxon>
        <taxon>Actinomycetota</taxon>
        <taxon>Actinomycetes</taxon>
        <taxon>Pseudonocardiales</taxon>
        <taxon>Pseudonocardiaceae</taxon>
        <taxon>Pseudonocardia</taxon>
    </lineage>
</organism>
<feature type="region of interest" description="Disordered" evidence="1">
    <location>
        <begin position="1"/>
        <end position="37"/>
    </location>
</feature>
<feature type="compositionally biased region" description="Low complexity" evidence="1">
    <location>
        <begin position="26"/>
        <end position="37"/>
    </location>
</feature>
<proteinExistence type="predicted"/>
<dbReference type="EMBL" id="FOUY01000028">
    <property type="protein sequence ID" value="SFO04177.1"/>
    <property type="molecule type" value="Genomic_DNA"/>
</dbReference>
<gene>
    <name evidence="3" type="ORF">SAMN05216207_102814</name>
</gene>
<sequence>MPATATPAHTASDPAVARGTRVPGPQQARAASAVGVAPARAPSGIDGSAFRGTPFPVPAGTVGAAHAAAPIPITRRAPRPARNGPWREVRAAFRRRRRPTLLLALLAAGVATGLALLFPPGVVATTSLQVASVGTADPAPATARALAAASTTAFTERTAALSGSTPAEISSRVAVGSPAPGAVEVQVSGADAASATAVATDAVAALRERIAALDAAVTAAGTDPLRAELDRSTLADGASGTRSDTTGADPVTEQLGRTLAERTGQATVVVPGPEPVVTPEVPTAVWATGAAVLGALAVLLVVGVGVPARRRARGLLPEADPVGALREELDVPVLAPGHAPDAVPVLADAYRATLRGIEVVTVVQLTGEPACDVAGELVKAATLTGDERAYVDLTPGAEPVVPEDGVPVIRALRTPRVLHEDLCALRDGGPTVLAVQTAGTRPEDVSNLAAALRAVGAPPVLCLVWTGKLPRDPARVPLPADARVRSVA</sequence>
<protein>
    <submittedName>
        <fullName evidence="3">Uncharacterized protein</fullName>
    </submittedName>
</protein>
<accession>A0A1I5DYI0</accession>
<keyword evidence="2" id="KW-0472">Membrane</keyword>
<feature type="region of interest" description="Disordered" evidence="1">
    <location>
        <begin position="228"/>
        <end position="251"/>
    </location>
</feature>